<keyword evidence="4" id="KW-1185">Reference proteome</keyword>
<dbReference type="SUPFAM" id="SSF52047">
    <property type="entry name" value="RNI-like"/>
    <property type="match status" value="1"/>
</dbReference>
<feature type="region of interest" description="Disordered" evidence="1">
    <location>
        <begin position="1"/>
        <end position="30"/>
    </location>
</feature>
<feature type="domain" description="F-box" evidence="2">
    <location>
        <begin position="25"/>
        <end position="72"/>
    </location>
</feature>
<dbReference type="InterPro" id="IPR032675">
    <property type="entry name" value="LRR_dom_sf"/>
</dbReference>
<accession>A0ABR0DHB2</accession>
<evidence type="ECO:0000256" key="1">
    <source>
        <dbReference type="SAM" id="MobiDB-lite"/>
    </source>
</evidence>
<dbReference type="PROSITE" id="PS50181">
    <property type="entry name" value="FBOX"/>
    <property type="match status" value="1"/>
</dbReference>
<dbReference type="InterPro" id="IPR001810">
    <property type="entry name" value="F-box_dom"/>
</dbReference>
<dbReference type="CDD" id="cd22164">
    <property type="entry name" value="F-box_AtSKIP19-like"/>
    <property type="match status" value="1"/>
</dbReference>
<dbReference type="SUPFAM" id="SSF81383">
    <property type="entry name" value="F-box domain"/>
    <property type="match status" value="1"/>
</dbReference>
<dbReference type="Gene3D" id="1.20.1280.50">
    <property type="match status" value="1"/>
</dbReference>
<evidence type="ECO:0000313" key="4">
    <source>
        <dbReference type="Proteomes" id="UP001291926"/>
    </source>
</evidence>
<dbReference type="PANTHER" id="PTHR38926">
    <property type="entry name" value="F-BOX DOMAIN CONTAINING PROTEIN, EXPRESSED"/>
    <property type="match status" value="1"/>
</dbReference>
<gene>
    <name evidence="3" type="ORF">RD792_003880</name>
</gene>
<dbReference type="EMBL" id="JAYDYQ010001088">
    <property type="protein sequence ID" value="KAK4488138.1"/>
    <property type="molecule type" value="Genomic_DNA"/>
</dbReference>
<dbReference type="PANTHER" id="PTHR38926:SF2">
    <property type="entry name" value="F-BOX_LRR-REPEAT PROTEIN 21-RELATED"/>
    <property type="match status" value="1"/>
</dbReference>
<proteinExistence type="predicted"/>
<dbReference type="Pfam" id="PF12937">
    <property type="entry name" value="F-box-like"/>
    <property type="match status" value="1"/>
</dbReference>
<evidence type="ECO:0000313" key="3">
    <source>
        <dbReference type="EMBL" id="KAK4488138.1"/>
    </source>
</evidence>
<organism evidence="3 4">
    <name type="scientific">Penstemon davidsonii</name>
    <dbReference type="NCBI Taxonomy" id="160366"/>
    <lineage>
        <taxon>Eukaryota</taxon>
        <taxon>Viridiplantae</taxon>
        <taxon>Streptophyta</taxon>
        <taxon>Embryophyta</taxon>
        <taxon>Tracheophyta</taxon>
        <taxon>Spermatophyta</taxon>
        <taxon>Magnoliopsida</taxon>
        <taxon>eudicotyledons</taxon>
        <taxon>Gunneridae</taxon>
        <taxon>Pentapetalae</taxon>
        <taxon>asterids</taxon>
        <taxon>lamiids</taxon>
        <taxon>Lamiales</taxon>
        <taxon>Plantaginaceae</taxon>
        <taxon>Cheloneae</taxon>
        <taxon>Penstemon</taxon>
    </lineage>
</organism>
<evidence type="ECO:0000259" key="2">
    <source>
        <dbReference type="PROSITE" id="PS50181"/>
    </source>
</evidence>
<dbReference type="InterPro" id="IPR036047">
    <property type="entry name" value="F-box-like_dom_sf"/>
</dbReference>
<name>A0ABR0DHB2_9LAMI</name>
<dbReference type="Gene3D" id="3.80.10.10">
    <property type="entry name" value="Ribonuclease Inhibitor"/>
    <property type="match status" value="1"/>
</dbReference>
<comment type="caution">
    <text evidence="3">The sequence shown here is derived from an EMBL/GenBank/DDBJ whole genome shotgun (WGS) entry which is preliminary data.</text>
</comment>
<sequence>MRKKKFKLQSTKKTPTDVPSTSAPPPPWTELPRDVTANILQRLGPIEILESAQKVCTTWKDVCTDPAMWRVIDMINVGDRWHYIRGLRITCRDMKNFGGHDMFDLKIMCRDAVDRSQGQLIEINIAIFGTDDLIHYISERSSRLRTLQLGYCAYITVEDEGLQAILDGCPNLELLDLRHCRNVDFGGNLRRLCEQRIKDLRTPDDNLTLILTEWQLGFIWV</sequence>
<reference evidence="3 4" key="1">
    <citation type="journal article" date="2023" name="bioRxiv">
        <title>Genome report: Whole genome sequence and annotation of Penstemon davidsonii.</title>
        <authorList>
            <person name="Ostevik K.L."/>
            <person name="Alabady M."/>
            <person name="Zhang M."/>
            <person name="Rausher M.D."/>
        </authorList>
    </citation>
    <scope>NUCLEOTIDE SEQUENCE [LARGE SCALE GENOMIC DNA]</scope>
    <source>
        <strain evidence="3">DNT005</strain>
        <tissue evidence="3">Whole leaf</tissue>
    </source>
</reference>
<protein>
    <recommendedName>
        <fullName evidence="2">F-box domain-containing protein</fullName>
    </recommendedName>
</protein>
<dbReference type="Proteomes" id="UP001291926">
    <property type="component" value="Unassembled WGS sequence"/>
</dbReference>